<keyword evidence="2" id="KW-1185">Reference proteome</keyword>
<proteinExistence type="predicted"/>
<evidence type="ECO:0000313" key="1">
    <source>
        <dbReference type="EMBL" id="QTA80417.1"/>
    </source>
</evidence>
<reference evidence="1" key="1">
    <citation type="journal article" date="2021" name="Microb. Physiol.">
        <title>Proteogenomic Insights into the Physiology of Marine, Sulfate-Reducing, Filamentous Desulfonema limicola and Desulfonema magnum.</title>
        <authorList>
            <person name="Schnaars V."/>
            <person name="Wohlbrand L."/>
            <person name="Scheve S."/>
            <person name="Hinrichs C."/>
            <person name="Reinhardt R."/>
            <person name="Rabus R."/>
        </authorList>
    </citation>
    <scope>NUCLEOTIDE SEQUENCE</scope>
    <source>
        <strain evidence="1">5ac10</strain>
    </source>
</reference>
<name>A0A975B850_9BACT</name>
<dbReference type="KEGG" id="dli:dnl_27200"/>
<protein>
    <recommendedName>
        <fullName evidence="3">UDP-N-acetylglucosamine pyrophosphorylase</fullName>
    </recommendedName>
</protein>
<evidence type="ECO:0008006" key="3">
    <source>
        <dbReference type="Google" id="ProtNLM"/>
    </source>
</evidence>
<sequence>MNDQHILKINKLLSKGVKIPTPQTIEIGEEVDIERISAGVKIYPGCRIYGKSTLILQGAELGYEGPVTVKDCQIGPDVKLKAGFFDNAVFLEKAEAGSGSHVRGGTILEEEAGIAHTVGLKQTILFPFVTLGSLINFCDCFMAGGTSRKDHSEVGSSYIHFNYTPNQDKATASLLGDVPRGVMLNQRPIFLGGQGGLVGPCRLEYGSVIAAGCVYRKDEPRPGRLLMAGQGRAGSIPFTSGIYQGVKRIILNNIIYIANLIALMQWYENIRYQFISPGFPDELLTGLKDKLNMGITERIKRLNEFAQKMPESLRLYQESAGENASQSLIAQKKELNEKWPELKAYLNSDHFDINQGRAGDLSLMEAFMKKIDKGIEKSGKKYIRVIKGLEPDESETGTRWLQRIVDRIVSESFEIIPAFGSVNI</sequence>
<organism evidence="1 2">
    <name type="scientific">Desulfonema limicola</name>
    <dbReference type="NCBI Taxonomy" id="45656"/>
    <lineage>
        <taxon>Bacteria</taxon>
        <taxon>Pseudomonadati</taxon>
        <taxon>Thermodesulfobacteriota</taxon>
        <taxon>Desulfobacteria</taxon>
        <taxon>Desulfobacterales</taxon>
        <taxon>Desulfococcaceae</taxon>
        <taxon>Desulfonema</taxon>
    </lineage>
</organism>
<gene>
    <name evidence="1" type="ORF">dnl_27200</name>
</gene>
<dbReference type="Gene3D" id="2.160.10.10">
    <property type="entry name" value="Hexapeptide repeat proteins"/>
    <property type="match status" value="1"/>
</dbReference>
<dbReference type="InterPro" id="IPR011004">
    <property type="entry name" value="Trimer_LpxA-like_sf"/>
</dbReference>
<dbReference type="EMBL" id="CP061799">
    <property type="protein sequence ID" value="QTA80417.1"/>
    <property type="molecule type" value="Genomic_DNA"/>
</dbReference>
<dbReference type="RefSeq" id="WP_207692066.1">
    <property type="nucleotide sequence ID" value="NZ_CP061799.1"/>
</dbReference>
<accession>A0A975B850</accession>
<dbReference type="Proteomes" id="UP000663720">
    <property type="component" value="Chromosome"/>
</dbReference>
<evidence type="ECO:0000313" key="2">
    <source>
        <dbReference type="Proteomes" id="UP000663720"/>
    </source>
</evidence>
<dbReference type="AlphaFoldDB" id="A0A975B850"/>
<dbReference type="SUPFAM" id="SSF51161">
    <property type="entry name" value="Trimeric LpxA-like enzymes"/>
    <property type="match status" value="1"/>
</dbReference>